<dbReference type="InterPro" id="IPR009057">
    <property type="entry name" value="Homeodomain-like_sf"/>
</dbReference>
<keyword evidence="4" id="KW-0472">Membrane</keyword>
<accession>A0A0D8JD38</accession>
<dbReference type="OrthoDB" id="5492415at2"/>
<evidence type="ECO:0000256" key="3">
    <source>
        <dbReference type="ARBA" id="ARBA00023163"/>
    </source>
</evidence>
<feature type="transmembrane region" description="Helical" evidence="4">
    <location>
        <begin position="182"/>
        <end position="202"/>
    </location>
</feature>
<dbReference type="SMART" id="SM00342">
    <property type="entry name" value="HTH_ARAC"/>
    <property type="match status" value="1"/>
</dbReference>
<dbReference type="PANTHER" id="PTHR43280">
    <property type="entry name" value="ARAC-FAMILY TRANSCRIPTIONAL REGULATOR"/>
    <property type="match status" value="1"/>
</dbReference>
<sequence>MEIIITTLIWAAVFQGVLLGFVFIFSKKHKSFSNKLLGFFLITFILGAATDLLPFSNIGGYSIERYFTIPEVKLLFPTLFLHYVLVKLQRASSYKSFIRLHYILAFIVVAITFVNLGIFFVNGKSIYSFIEFDTVDKYFMAIQYYAYLLTVSAVSLAIVETIKYRNIVKNEYSDITLLDINWLWQFVLIFVPVVVLWGIELIRILIGGVGQSDIVVVIWGAVSIIIYIVSFKAFTQQDLFYQRAETKENHTRKDPEEDKSKSSNTICESVKNAMETGQYYLNQDLSIHDFAKEINISARTISTCINKSFGFNFNEWVNNYRVEKALEILNDKTNDHLSIEGIGLDSGFKSRSAMYIAFKKKTGKTPGNFRNN</sequence>
<dbReference type="Gene3D" id="1.10.10.60">
    <property type="entry name" value="Homeodomain-like"/>
    <property type="match status" value="2"/>
</dbReference>
<dbReference type="PROSITE" id="PS01124">
    <property type="entry name" value="HTH_ARAC_FAMILY_2"/>
    <property type="match status" value="1"/>
</dbReference>
<dbReference type="AlphaFoldDB" id="A0A0D8JD38"/>
<feature type="transmembrane region" description="Helical" evidence="4">
    <location>
        <begin position="141"/>
        <end position="162"/>
    </location>
</feature>
<keyword evidence="1" id="KW-0805">Transcription regulation</keyword>
<dbReference type="GO" id="GO:0043565">
    <property type="term" value="F:sequence-specific DNA binding"/>
    <property type="evidence" value="ECO:0007669"/>
    <property type="project" value="InterPro"/>
</dbReference>
<evidence type="ECO:0000256" key="2">
    <source>
        <dbReference type="ARBA" id="ARBA00023125"/>
    </source>
</evidence>
<evidence type="ECO:0000256" key="1">
    <source>
        <dbReference type="ARBA" id="ARBA00023015"/>
    </source>
</evidence>
<evidence type="ECO:0000259" key="5">
    <source>
        <dbReference type="PROSITE" id="PS01124"/>
    </source>
</evidence>
<dbReference type="Pfam" id="PF12833">
    <property type="entry name" value="HTH_18"/>
    <property type="match status" value="1"/>
</dbReference>
<dbReference type="GO" id="GO:0003700">
    <property type="term" value="F:DNA-binding transcription factor activity"/>
    <property type="evidence" value="ECO:0007669"/>
    <property type="project" value="InterPro"/>
</dbReference>
<feature type="transmembrane region" description="Helical" evidence="4">
    <location>
        <begin position="214"/>
        <end position="234"/>
    </location>
</feature>
<dbReference type="SUPFAM" id="SSF46689">
    <property type="entry name" value="Homeodomain-like"/>
    <property type="match status" value="1"/>
</dbReference>
<evidence type="ECO:0000313" key="6">
    <source>
        <dbReference type="EMBL" id="KJF44885.1"/>
    </source>
</evidence>
<keyword evidence="2" id="KW-0238">DNA-binding</keyword>
<dbReference type="RefSeq" id="WP_045026415.1">
    <property type="nucleotide sequence ID" value="NZ_JRHC01000001.1"/>
</dbReference>
<keyword evidence="3" id="KW-0804">Transcription</keyword>
<feature type="transmembrane region" description="Helical" evidence="4">
    <location>
        <begin position="100"/>
        <end position="121"/>
    </location>
</feature>
<dbReference type="InterPro" id="IPR018060">
    <property type="entry name" value="HTH_AraC"/>
</dbReference>
<evidence type="ECO:0000313" key="7">
    <source>
        <dbReference type="Proteomes" id="UP000032544"/>
    </source>
</evidence>
<dbReference type="PANTHER" id="PTHR43280:SF29">
    <property type="entry name" value="ARAC-FAMILY TRANSCRIPTIONAL REGULATOR"/>
    <property type="match status" value="1"/>
</dbReference>
<comment type="caution">
    <text evidence="6">The sequence shown here is derived from an EMBL/GenBank/DDBJ whole genome shotgun (WGS) entry which is preliminary data.</text>
</comment>
<proteinExistence type="predicted"/>
<dbReference type="STRING" id="1544798.LH29_05480"/>
<keyword evidence="4" id="KW-0812">Transmembrane</keyword>
<protein>
    <recommendedName>
        <fullName evidence="5">HTH araC/xylS-type domain-containing protein</fullName>
    </recommendedName>
</protein>
<name>A0A0D8JD38_9BACT</name>
<feature type="domain" description="HTH araC/xylS-type" evidence="5">
    <location>
        <begin position="271"/>
        <end position="372"/>
    </location>
</feature>
<feature type="transmembrane region" description="Helical" evidence="4">
    <location>
        <begin position="37"/>
        <end position="55"/>
    </location>
</feature>
<gene>
    <name evidence="6" type="ORF">LH29_05480</name>
</gene>
<organism evidence="6 7">
    <name type="scientific">Draconibacterium sediminis</name>
    <dbReference type="NCBI Taxonomy" id="1544798"/>
    <lineage>
        <taxon>Bacteria</taxon>
        <taxon>Pseudomonadati</taxon>
        <taxon>Bacteroidota</taxon>
        <taxon>Bacteroidia</taxon>
        <taxon>Marinilabiliales</taxon>
        <taxon>Prolixibacteraceae</taxon>
        <taxon>Draconibacterium</taxon>
    </lineage>
</organism>
<feature type="transmembrane region" description="Helical" evidence="4">
    <location>
        <begin position="67"/>
        <end position="88"/>
    </location>
</feature>
<keyword evidence="4" id="KW-1133">Transmembrane helix</keyword>
<dbReference type="Proteomes" id="UP000032544">
    <property type="component" value="Unassembled WGS sequence"/>
</dbReference>
<dbReference type="EMBL" id="JRHC01000001">
    <property type="protein sequence ID" value="KJF44885.1"/>
    <property type="molecule type" value="Genomic_DNA"/>
</dbReference>
<evidence type="ECO:0000256" key="4">
    <source>
        <dbReference type="SAM" id="Phobius"/>
    </source>
</evidence>
<feature type="transmembrane region" description="Helical" evidence="4">
    <location>
        <begin position="6"/>
        <end position="25"/>
    </location>
</feature>
<keyword evidence="7" id="KW-1185">Reference proteome</keyword>
<reference evidence="6 7" key="1">
    <citation type="submission" date="2014-09" db="EMBL/GenBank/DDBJ databases">
        <title>Draft Genome Sequence of Draconibacterium sp. JN14CK-3.</title>
        <authorList>
            <person name="Dong C."/>
            <person name="Lai Q."/>
            <person name="Shao Z."/>
        </authorList>
    </citation>
    <scope>NUCLEOTIDE SEQUENCE [LARGE SCALE GENOMIC DNA]</scope>
    <source>
        <strain evidence="6 7">JN14CK-3</strain>
    </source>
</reference>